<evidence type="ECO:0000256" key="1">
    <source>
        <dbReference type="SAM" id="Phobius"/>
    </source>
</evidence>
<dbReference type="EMBL" id="JAAZWO010000005">
    <property type="protein sequence ID" value="MBC2397271.1"/>
    <property type="molecule type" value="Genomic_DNA"/>
</dbReference>
<comment type="caution">
    <text evidence="2">The sequence shown here is derived from an EMBL/GenBank/DDBJ whole genome shotgun (WGS) entry which is preliminary data.</text>
</comment>
<gene>
    <name evidence="2" type="ORF">HGG79_05680</name>
</gene>
<protein>
    <recommendedName>
        <fullName evidence="4">DUF5673 domain-containing protein</fullName>
    </recommendedName>
</protein>
<organism evidence="2 3">
    <name type="scientific">Clostridium tetanomorphum</name>
    <dbReference type="NCBI Taxonomy" id="1553"/>
    <lineage>
        <taxon>Bacteria</taxon>
        <taxon>Bacillati</taxon>
        <taxon>Bacillota</taxon>
        <taxon>Clostridia</taxon>
        <taxon>Eubacteriales</taxon>
        <taxon>Clostridiaceae</taxon>
        <taxon>Clostridium</taxon>
    </lineage>
</organism>
<evidence type="ECO:0008006" key="4">
    <source>
        <dbReference type="Google" id="ProtNLM"/>
    </source>
</evidence>
<sequence length="154" mass="18128">MSIVDIIIPLLFIVIILKQLRYIKELIIPTKKSYIEIITVLFSIGIFMWIIYFYANTWIHYVTGALGIFMFVSIWIKQGINSKGFVSMYKYKETILWNEIEKVIIISSKDIKLQLLGGFIEQTFHFKNSDYDRVITILKENLPKQAQLQTILNK</sequence>
<dbReference type="Proteomes" id="UP000563151">
    <property type="component" value="Unassembled WGS sequence"/>
</dbReference>
<reference evidence="2 3" key="1">
    <citation type="submission" date="2020-04" db="EMBL/GenBank/DDBJ databases">
        <title>Genomic insights into acetone-butanol-ethanol (ABE) fermentation by sequencing solventogenic clostridia strains.</title>
        <authorList>
            <person name="Brown S."/>
        </authorList>
    </citation>
    <scope>NUCLEOTIDE SEQUENCE [LARGE SCALE GENOMIC DNA]</scope>
    <source>
        <strain evidence="2 3">DJ011</strain>
    </source>
</reference>
<evidence type="ECO:0000313" key="3">
    <source>
        <dbReference type="Proteomes" id="UP000563151"/>
    </source>
</evidence>
<keyword evidence="1" id="KW-1133">Transmembrane helix</keyword>
<proteinExistence type="predicted"/>
<keyword evidence="1" id="KW-0472">Membrane</keyword>
<name>A0A923IZE6_CLOTT</name>
<evidence type="ECO:0000313" key="2">
    <source>
        <dbReference type="EMBL" id="MBC2397271.1"/>
    </source>
</evidence>
<keyword evidence="3" id="KW-1185">Reference proteome</keyword>
<feature type="transmembrane region" description="Helical" evidence="1">
    <location>
        <begin position="58"/>
        <end position="76"/>
    </location>
</feature>
<accession>A0A923IZE6</accession>
<feature type="transmembrane region" description="Helical" evidence="1">
    <location>
        <begin position="6"/>
        <end position="22"/>
    </location>
</feature>
<dbReference type="AlphaFoldDB" id="A0A923IZE6"/>
<keyword evidence="1" id="KW-0812">Transmembrane</keyword>
<feature type="transmembrane region" description="Helical" evidence="1">
    <location>
        <begin position="34"/>
        <end position="52"/>
    </location>
</feature>
<dbReference type="RefSeq" id="WP_051593078.1">
    <property type="nucleotide sequence ID" value="NZ_JAAZWO010000005.1"/>
</dbReference>